<sequence length="221" mass="25599">MKFNHEMSAEASSSMQVSTKSYKTAEEYPTSDIPDLGSHMYPQLTCTWNNSKMLKAMSSDMPIVNFLADVPEPKYPPLPVHKPSKSATLYLACTKQVAYEEIKNSQISAWLEVVHKAKKKEKEEREQAKCAEKERVEKEWVEKLKREHEEHAHVRRMMPVAGGEDDRTYETPCMKRTAESPSESRKWMRIEPGLRKERVWVTVEDGQEIPLRTSTPHAQHR</sequence>
<evidence type="ECO:0000313" key="3">
    <source>
        <dbReference type="Proteomes" id="UP000054988"/>
    </source>
</evidence>
<evidence type="ECO:0000256" key="1">
    <source>
        <dbReference type="SAM" id="MobiDB-lite"/>
    </source>
</evidence>
<feature type="compositionally biased region" description="Basic and acidic residues" evidence="1">
    <location>
        <begin position="176"/>
        <end position="188"/>
    </location>
</feature>
<organism evidence="2 3">
    <name type="scientific">Moniliophthora roreri</name>
    <name type="common">Frosty pod rot fungus</name>
    <name type="synonym">Monilia roreri</name>
    <dbReference type="NCBI Taxonomy" id="221103"/>
    <lineage>
        <taxon>Eukaryota</taxon>
        <taxon>Fungi</taxon>
        <taxon>Dikarya</taxon>
        <taxon>Basidiomycota</taxon>
        <taxon>Agaricomycotina</taxon>
        <taxon>Agaricomycetes</taxon>
        <taxon>Agaricomycetidae</taxon>
        <taxon>Agaricales</taxon>
        <taxon>Marasmiineae</taxon>
        <taxon>Marasmiaceae</taxon>
        <taxon>Moniliophthora</taxon>
    </lineage>
</organism>
<name>A0A0W0F4Q1_MONRR</name>
<proteinExistence type="predicted"/>
<gene>
    <name evidence="2" type="ORF">WG66_16272</name>
</gene>
<dbReference type="AlphaFoldDB" id="A0A0W0F4Q1"/>
<dbReference type="Proteomes" id="UP000054988">
    <property type="component" value="Unassembled WGS sequence"/>
</dbReference>
<feature type="region of interest" description="Disordered" evidence="1">
    <location>
        <begin position="162"/>
        <end position="188"/>
    </location>
</feature>
<dbReference type="EMBL" id="LATX01002349">
    <property type="protein sequence ID" value="KTB31154.1"/>
    <property type="molecule type" value="Genomic_DNA"/>
</dbReference>
<reference evidence="2 3" key="1">
    <citation type="submission" date="2015-12" db="EMBL/GenBank/DDBJ databases">
        <title>Draft genome sequence of Moniliophthora roreri, the causal agent of frosty pod rot of cacao.</title>
        <authorList>
            <person name="Aime M.C."/>
            <person name="Diaz-Valderrama J.R."/>
            <person name="Kijpornyongpan T."/>
            <person name="Phillips-Mora W."/>
        </authorList>
    </citation>
    <scope>NUCLEOTIDE SEQUENCE [LARGE SCALE GENOMIC DNA]</scope>
    <source>
        <strain evidence="2 3">MCA 2952</strain>
    </source>
</reference>
<protein>
    <submittedName>
        <fullName evidence="2">Uncharacterized protein</fullName>
    </submittedName>
</protein>
<accession>A0A0W0F4Q1</accession>
<evidence type="ECO:0000313" key="2">
    <source>
        <dbReference type="EMBL" id="KTB31154.1"/>
    </source>
</evidence>
<comment type="caution">
    <text evidence="2">The sequence shown here is derived from an EMBL/GenBank/DDBJ whole genome shotgun (WGS) entry which is preliminary data.</text>
</comment>